<evidence type="ECO:0000256" key="3">
    <source>
        <dbReference type="ARBA" id="ARBA00023136"/>
    </source>
</evidence>
<comment type="pathway">
    <text evidence="1 4">Protein modification; protein glycosylation.</text>
</comment>
<dbReference type="GO" id="GO:0017122">
    <property type="term" value="C:protein N-acetylglucosaminyltransferase complex"/>
    <property type="evidence" value="ECO:0007669"/>
    <property type="project" value="UniProtKB-UniRule"/>
</dbReference>
<dbReference type="UniPathway" id="UPA00378"/>
<comment type="subcellular location">
    <subcellularLocation>
        <location evidence="4">Cell membrane</location>
        <topology evidence="4">Peripheral membrane protein</topology>
    </subcellularLocation>
</comment>
<protein>
    <recommendedName>
        <fullName evidence="4">UDP-N-acetylglucosamine--peptide N-acetylglucosaminyltransferase stabilizing protein GtfB</fullName>
    </recommendedName>
    <alternativeName>
        <fullName evidence="4">Glycosyltransferase stabilizing protein GtfB</fullName>
    </alternativeName>
</protein>
<comment type="similarity">
    <text evidence="4">Belongs to the GtfB family.</text>
</comment>
<evidence type="ECO:0000256" key="4">
    <source>
        <dbReference type="HAMAP-Rule" id="MF_01473"/>
    </source>
</evidence>
<evidence type="ECO:0000256" key="1">
    <source>
        <dbReference type="ARBA" id="ARBA00004922"/>
    </source>
</evidence>
<reference evidence="5 6" key="1">
    <citation type="journal article" date="2016" name="Front. Microbiol.">
        <title>Comprehensive Phylogenetic Analysis of Bovine Non-aureus Staphylococci Species Based on Whole-Genome Sequencing.</title>
        <authorList>
            <person name="Naushad S."/>
            <person name="Barkema H.W."/>
            <person name="Luby C."/>
            <person name="Condas L.A."/>
            <person name="Nobrega D.B."/>
            <person name="Carson D.A."/>
            <person name="De Buck J."/>
        </authorList>
    </citation>
    <scope>NUCLEOTIDE SEQUENCE [LARGE SCALE GENOMIC DNA]</scope>
    <source>
        <strain evidence="5 6">SNUC 5959</strain>
    </source>
</reference>
<accession>A0A418JLK8</accession>
<keyword evidence="3 4" id="KW-0472">Membrane</keyword>
<dbReference type="EMBL" id="QXVO01000004">
    <property type="protein sequence ID" value="RIO47313.1"/>
    <property type="molecule type" value="Genomic_DNA"/>
</dbReference>
<dbReference type="GO" id="GO:0005886">
    <property type="term" value="C:plasma membrane"/>
    <property type="evidence" value="ECO:0007669"/>
    <property type="project" value="UniProtKB-SubCell"/>
</dbReference>
<dbReference type="Proteomes" id="UP000285625">
    <property type="component" value="Unassembled WGS sequence"/>
</dbReference>
<comment type="function">
    <text evidence="4">Required for polymorphic O-glycosylation of the serine-rich repeat protein in this bacteria. A stabilizing protein that is part of the accessory SecA2/SecY2 system specifically required to export serine-rich repeat cell wall proteins usually encoded upstream in the same operon. The GtfA-GtfB complex adds GlcNAc from UDP-GlcNAc to the substrate protein, attaching the first sugar residue. Stabilizes the glycosylation activity of GtfA. Has no N-acetylglucosaminyl transferase activity on its own.</text>
</comment>
<gene>
    <name evidence="4 5" type="primary">gtfB</name>
    <name evidence="5" type="ORF">BUZ57_02180</name>
</gene>
<dbReference type="AlphaFoldDB" id="A0A418JLK8"/>
<name>A0A418JLK8_STAHY</name>
<comment type="caution">
    <text evidence="5">The sequence shown here is derived from an EMBL/GenBank/DDBJ whole genome shotgun (WGS) entry which is preliminary data.</text>
</comment>
<dbReference type="HAMAP" id="MF_01473">
    <property type="entry name" value="GtfB"/>
    <property type="match status" value="1"/>
</dbReference>
<dbReference type="STRING" id="1284.SHYC_01125"/>
<evidence type="ECO:0000313" key="5">
    <source>
        <dbReference type="EMBL" id="RIO47313.1"/>
    </source>
</evidence>
<evidence type="ECO:0000313" key="6">
    <source>
        <dbReference type="Proteomes" id="UP000285625"/>
    </source>
</evidence>
<dbReference type="GO" id="GO:0031647">
    <property type="term" value="P:regulation of protein stability"/>
    <property type="evidence" value="ECO:0007669"/>
    <property type="project" value="UniProtKB-UniRule"/>
</dbReference>
<sequence>MINLFERFDLNARTLYDTLRLSNHNATTIVMEDDGFLPEGIVTPYQFFSNYRIPKQSKPLYFNEVDVPRFWEIEGNNDIAWVKDMGVKRAKINYRPNLKPRIVSHVDWYDGEGRLQYVDHYTQHGVHFAQSVYDTSGKLIMRKYMDQQGREVIYENFIVQSIILHWQGQSYHFNDKVNFVLFFIRALNIDLSQFIINSLGTPFAVLYYLDTNGHDILFWQEACQGHIPGNMTLMLSGKLKRQFDVVVPDYTEYETLTQSMSIEEREHVHNAGYIYDYKKVNGYSMDVLIMTNSDQIHNLGAIVEACPFATFHIGAVTEMSTNLTAFDTYSNVKLFPAIERETVKQLYQKCDIYLDINEGGEIINAVRMAFDYDMLIFAYNDIAHNISVTAPENLFTKTDGGVSLQTALKDVQQKKRFFKVRHTYQKQHVQEIEVKRFKSLISKLSN</sequence>
<dbReference type="RefSeq" id="WP_119635100.1">
    <property type="nucleotide sequence ID" value="NZ_QXVO01000004.1"/>
</dbReference>
<keyword evidence="2 4" id="KW-1003">Cell membrane</keyword>
<proteinExistence type="inferred from homology"/>
<organism evidence="5 6">
    <name type="scientific">Staphylococcus hyicus</name>
    <dbReference type="NCBI Taxonomy" id="1284"/>
    <lineage>
        <taxon>Bacteria</taxon>
        <taxon>Bacillati</taxon>
        <taxon>Bacillota</taxon>
        <taxon>Bacilli</taxon>
        <taxon>Bacillales</taxon>
        <taxon>Staphylococcaceae</taxon>
        <taxon>Staphylococcus</taxon>
    </lineage>
</organism>
<evidence type="ECO:0000256" key="2">
    <source>
        <dbReference type="ARBA" id="ARBA00022475"/>
    </source>
</evidence>
<dbReference type="NCBIfam" id="TIGR02919">
    <property type="entry name" value="accessory Sec system glycosylation chaperone GtfB"/>
    <property type="match status" value="1"/>
</dbReference>
<comment type="subunit">
    <text evidence="4">Forms a heterotetramer with 2 subunits each of GtfA and GtfB. Part of the accessory SecA2/SecY2 protein translocation apparatus.</text>
</comment>
<dbReference type="InterPro" id="IPR014268">
    <property type="entry name" value="GtfB"/>
</dbReference>